<evidence type="ECO:0000256" key="1">
    <source>
        <dbReference type="SAM" id="MobiDB-lite"/>
    </source>
</evidence>
<evidence type="ECO:0000313" key="3">
    <source>
        <dbReference type="EMBL" id="KVW99514.1"/>
    </source>
</evidence>
<name>A0A119CYA6_THIDE</name>
<dbReference type="InterPro" id="IPR055634">
    <property type="entry name" value="DUF7210"/>
</dbReference>
<dbReference type="EMBL" id="LDUG01000004">
    <property type="protein sequence ID" value="KVW99514.1"/>
    <property type="molecule type" value="Genomic_DNA"/>
</dbReference>
<dbReference type="Pfam" id="PF23843">
    <property type="entry name" value="DUF7210"/>
    <property type="match status" value="1"/>
</dbReference>
<feature type="domain" description="DUF7210" evidence="2">
    <location>
        <begin position="5"/>
        <end position="41"/>
    </location>
</feature>
<dbReference type="PATRIC" id="fig|36861.3.peg.2550"/>
<dbReference type="OrthoDB" id="8909971at2"/>
<feature type="region of interest" description="Disordered" evidence="1">
    <location>
        <begin position="41"/>
        <end position="65"/>
    </location>
</feature>
<evidence type="ECO:0000313" key="4">
    <source>
        <dbReference type="Proteomes" id="UP000064243"/>
    </source>
</evidence>
<comment type="caution">
    <text evidence="3">The sequence shown here is derived from an EMBL/GenBank/DDBJ whole genome shotgun (WGS) entry which is preliminary data.</text>
</comment>
<gene>
    <name evidence="3" type="ORF">ABW22_01465</name>
</gene>
<dbReference type="RefSeq" id="WP_059751247.1">
    <property type="nucleotide sequence ID" value="NZ_LDUG01000004.1"/>
</dbReference>
<organism evidence="3 4">
    <name type="scientific">Thiobacillus denitrificans</name>
    <dbReference type="NCBI Taxonomy" id="36861"/>
    <lineage>
        <taxon>Bacteria</taxon>
        <taxon>Pseudomonadati</taxon>
        <taxon>Pseudomonadota</taxon>
        <taxon>Betaproteobacteria</taxon>
        <taxon>Nitrosomonadales</taxon>
        <taxon>Thiobacillaceae</taxon>
        <taxon>Thiobacillus</taxon>
    </lineage>
</organism>
<sequence length="65" mass="7072">MSTKTIELIEPHEHAGRDYPAGSELTLDTDSADWLIALKKAKPAGKTNSRPADAWQPEPTKENAA</sequence>
<accession>A0A119CYA6</accession>
<evidence type="ECO:0000259" key="2">
    <source>
        <dbReference type="Pfam" id="PF23843"/>
    </source>
</evidence>
<proteinExistence type="predicted"/>
<reference evidence="3 4" key="1">
    <citation type="journal article" date="2015" name="Appl. Environ. Microbiol.">
        <title>Aerobic and Anaerobic Thiosulfate Oxidation by a Cold-Adapted, Subglacial Chemoautotroph.</title>
        <authorList>
            <person name="Harrold Z.R."/>
            <person name="Skidmore M.L."/>
            <person name="Hamilton T.L."/>
            <person name="Desch L."/>
            <person name="Amada K."/>
            <person name="van Gelder W."/>
            <person name="Glover K."/>
            <person name="Roden E.E."/>
            <person name="Boyd E.S."/>
        </authorList>
    </citation>
    <scope>NUCLEOTIDE SEQUENCE [LARGE SCALE GENOMIC DNA]</scope>
    <source>
        <strain evidence="3 4">RG</strain>
    </source>
</reference>
<keyword evidence="4" id="KW-1185">Reference proteome</keyword>
<dbReference type="Proteomes" id="UP000064243">
    <property type="component" value="Unassembled WGS sequence"/>
</dbReference>
<protein>
    <recommendedName>
        <fullName evidence="2">DUF7210 domain-containing protein</fullName>
    </recommendedName>
</protein>
<dbReference type="AlphaFoldDB" id="A0A119CYA6"/>